<dbReference type="PANTHER" id="PTHR21716">
    <property type="entry name" value="TRANSMEMBRANE PROTEIN"/>
    <property type="match status" value="1"/>
</dbReference>
<accession>A0A1I3HZE0</accession>
<proteinExistence type="inferred from homology"/>
<feature type="transmembrane region" description="Helical" evidence="9">
    <location>
        <begin position="307"/>
        <end position="337"/>
    </location>
</feature>
<name>A0A1I3HZE0_9RHOB</name>
<feature type="compositionally biased region" description="Low complexity" evidence="8">
    <location>
        <begin position="364"/>
        <end position="373"/>
    </location>
</feature>
<evidence type="ECO:0000256" key="6">
    <source>
        <dbReference type="ARBA" id="ARBA00022989"/>
    </source>
</evidence>
<evidence type="ECO:0000256" key="2">
    <source>
        <dbReference type="ARBA" id="ARBA00009773"/>
    </source>
</evidence>
<dbReference type="STRING" id="1114924.SAMN05216258_106259"/>
<evidence type="ECO:0000256" key="3">
    <source>
        <dbReference type="ARBA" id="ARBA00022448"/>
    </source>
</evidence>
<feature type="transmembrane region" description="Helical" evidence="9">
    <location>
        <begin position="234"/>
        <end position="260"/>
    </location>
</feature>
<keyword evidence="7 9" id="KW-0472">Membrane</keyword>
<keyword evidence="4" id="KW-1003">Cell membrane</keyword>
<evidence type="ECO:0000313" key="10">
    <source>
        <dbReference type="EMBL" id="SFI41105.1"/>
    </source>
</evidence>
<keyword evidence="6 9" id="KW-1133">Transmembrane helix</keyword>
<dbReference type="Pfam" id="PF01594">
    <property type="entry name" value="AI-2E_transport"/>
    <property type="match status" value="1"/>
</dbReference>
<evidence type="ECO:0000256" key="8">
    <source>
        <dbReference type="SAM" id="MobiDB-lite"/>
    </source>
</evidence>
<feature type="transmembrane region" description="Helical" evidence="9">
    <location>
        <begin position="141"/>
        <end position="166"/>
    </location>
</feature>
<keyword evidence="5 9" id="KW-0812">Transmembrane</keyword>
<dbReference type="RefSeq" id="WP_092860670.1">
    <property type="nucleotide sequence ID" value="NZ_FOQH01000006.1"/>
</dbReference>
<feature type="region of interest" description="Disordered" evidence="8">
    <location>
        <begin position="356"/>
        <end position="382"/>
    </location>
</feature>
<comment type="subcellular location">
    <subcellularLocation>
        <location evidence="1">Cell membrane</location>
        <topology evidence="1">Multi-pass membrane protein</topology>
    </subcellularLocation>
</comment>
<dbReference type="InterPro" id="IPR002549">
    <property type="entry name" value="AI-2E-like"/>
</dbReference>
<evidence type="ECO:0000256" key="9">
    <source>
        <dbReference type="SAM" id="Phobius"/>
    </source>
</evidence>
<reference evidence="10 11" key="1">
    <citation type="submission" date="2016-10" db="EMBL/GenBank/DDBJ databases">
        <authorList>
            <person name="de Groot N.N."/>
        </authorList>
    </citation>
    <scope>NUCLEOTIDE SEQUENCE [LARGE SCALE GENOMIC DNA]</scope>
    <source>
        <strain evidence="10 11">CGMCC 1.11030</strain>
    </source>
</reference>
<protein>
    <submittedName>
        <fullName evidence="10">Predicted PurR-regulated permease PerM</fullName>
    </submittedName>
</protein>
<comment type="similarity">
    <text evidence="2">Belongs to the autoinducer-2 exporter (AI-2E) (TC 2.A.86) family.</text>
</comment>
<dbReference type="AlphaFoldDB" id="A0A1I3HZE0"/>
<feature type="transmembrane region" description="Helical" evidence="9">
    <location>
        <begin position="64"/>
        <end position="84"/>
    </location>
</feature>
<dbReference type="EMBL" id="FOQH01000006">
    <property type="protein sequence ID" value="SFI41105.1"/>
    <property type="molecule type" value="Genomic_DNA"/>
</dbReference>
<keyword evidence="3" id="KW-0813">Transport</keyword>
<evidence type="ECO:0000313" key="11">
    <source>
        <dbReference type="Proteomes" id="UP000199377"/>
    </source>
</evidence>
<evidence type="ECO:0000256" key="7">
    <source>
        <dbReference type="ARBA" id="ARBA00023136"/>
    </source>
</evidence>
<evidence type="ECO:0000256" key="4">
    <source>
        <dbReference type="ARBA" id="ARBA00022475"/>
    </source>
</evidence>
<evidence type="ECO:0000256" key="5">
    <source>
        <dbReference type="ARBA" id="ARBA00022692"/>
    </source>
</evidence>
<dbReference type="OrthoDB" id="5792512at2"/>
<dbReference type="PANTHER" id="PTHR21716:SF53">
    <property type="entry name" value="PERMEASE PERM-RELATED"/>
    <property type="match status" value="1"/>
</dbReference>
<dbReference type="GO" id="GO:0055085">
    <property type="term" value="P:transmembrane transport"/>
    <property type="evidence" value="ECO:0007669"/>
    <property type="project" value="TreeGrafter"/>
</dbReference>
<keyword evidence="11" id="KW-1185">Reference proteome</keyword>
<evidence type="ECO:0000256" key="1">
    <source>
        <dbReference type="ARBA" id="ARBA00004651"/>
    </source>
</evidence>
<feature type="transmembrane region" description="Helical" evidence="9">
    <location>
        <begin position="207"/>
        <end position="228"/>
    </location>
</feature>
<organism evidence="10 11">
    <name type="scientific">Albimonas pacifica</name>
    <dbReference type="NCBI Taxonomy" id="1114924"/>
    <lineage>
        <taxon>Bacteria</taxon>
        <taxon>Pseudomonadati</taxon>
        <taxon>Pseudomonadota</taxon>
        <taxon>Alphaproteobacteria</taxon>
        <taxon>Rhodobacterales</taxon>
        <taxon>Paracoccaceae</taxon>
        <taxon>Albimonas</taxon>
    </lineage>
</organism>
<gene>
    <name evidence="10" type="ORF">SAMN05216258_106259</name>
</gene>
<dbReference type="Proteomes" id="UP000199377">
    <property type="component" value="Unassembled WGS sequence"/>
</dbReference>
<feature type="transmembrane region" description="Helical" evidence="9">
    <location>
        <begin position="267"/>
        <end position="287"/>
    </location>
</feature>
<dbReference type="GO" id="GO:0005886">
    <property type="term" value="C:plasma membrane"/>
    <property type="evidence" value="ECO:0007669"/>
    <property type="project" value="UniProtKB-SubCell"/>
</dbReference>
<feature type="transmembrane region" description="Helical" evidence="9">
    <location>
        <begin position="12"/>
        <end position="43"/>
    </location>
</feature>
<sequence>MALSHGEQVRWWLVGLAALLLFMWAMAGVLLPFLAGAALAYFLDPLADRLEARGFSRTLATATITILMATLFIVAMLVLIPAFIEQAREFIEQAPVYADAIRGFVERRFPEVLDQGGAVEQALETFKGRAEEWSVAALKSAWTGGLAVIDFVTLLVITPVVAFYLLMDWDRLTAKIDSWVPRDHVGTVRELASRIDGVLAGFVRGQLTVCVILGAFYATALMVVGLQFGLVIGLFAGLISFIPFIGSILGGALSIGVALFQFWDDPIMILAVAGIFLIGQTVEGNFLTPKLVGGSVGLHPVALMFALSAFGSLLGFTGLLIAVPLAAAIGVIGRFAIEEYMEGRLYRGHTIYEREQGPAPAPAAPDDLSGAPLDPDERRFGP</sequence>